<evidence type="ECO:0000313" key="2">
    <source>
        <dbReference type="EMBL" id="EAS33631.2"/>
    </source>
</evidence>
<feature type="compositionally biased region" description="Polar residues" evidence="1">
    <location>
        <begin position="1392"/>
        <end position="1413"/>
    </location>
</feature>
<dbReference type="OrthoDB" id="5382952at2759"/>
<keyword evidence="3" id="KW-1185">Reference proteome</keyword>
<feature type="compositionally biased region" description="Low complexity" evidence="1">
    <location>
        <begin position="1377"/>
        <end position="1391"/>
    </location>
</feature>
<dbReference type="VEuPathDB" id="FungiDB:CIMG_04655"/>
<dbReference type="KEGG" id="cim:CIMG_04655"/>
<evidence type="ECO:0000256" key="1">
    <source>
        <dbReference type="SAM" id="MobiDB-lite"/>
    </source>
</evidence>
<gene>
    <name evidence="2" type="ORF">CIMG_04655</name>
</gene>
<dbReference type="InParanoid" id="A0A0E1RYB3"/>
<feature type="compositionally biased region" description="Polar residues" evidence="1">
    <location>
        <begin position="551"/>
        <end position="566"/>
    </location>
</feature>
<feature type="compositionally biased region" description="Basic and acidic residues" evidence="1">
    <location>
        <begin position="483"/>
        <end position="496"/>
    </location>
</feature>
<organism evidence="2 3">
    <name type="scientific">Coccidioides immitis (strain RS)</name>
    <name type="common">Valley fever fungus</name>
    <dbReference type="NCBI Taxonomy" id="246410"/>
    <lineage>
        <taxon>Eukaryota</taxon>
        <taxon>Fungi</taxon>
        <taxon>Dikarya</taxon>
        <taxon>Ascomycota</taxon>
        <taxon>Pezizomycotina</taxon>
        <taxon>Eurotiomycetes</taxon>
        <taxon>Eurotiomycetidae</taxon>
        <taxon>Onygenales</taxon>
        <taxon>Onygenaceae</taxon>
        <taxon>Coccidioides</taxon>
    </lineage>
</organism>
<feature type="compositionally biased region" description="Polar residues" evidence="1">
    <location>
        <begin position="158"/>
        <end position="169"/>
    </location>
</feature>
<feature type="compositionally biased region" description="Basic residues" evidence="1">
    <location>
        <begin position="471"/>
        <end position="482"/>
    </location>
</feature>
<dbReference type="Proteomes" id="UP000001261">
    <property type="component" value="Unassembled WGS sequence"/>
</dbReference>
<dbReference type="InterPro" id="IPR029063">
    <property type="entry name" value="SAM-dependent_MTases_sf"/>
</dbReference>
<evidence type="ECO:0000313" key="3">
    <source>
        <dbReference type="Proteomes" id="UP000001261"/>
    </source>
</evidence>
<reference evidence="3" key="1">
    <citation type="journal article" date="2009" name="Genome Res.">
        <title>Comparative genomic analyses of the human fungal pathogens Coccidioides and their relatives.</title>
        <authorList>
            <person name="Sharpton T.J."/>
            <person name="Stajich J.E."/>
            <person name="Rounsley S.D."/>
            <person name="Gardner M.J."/>
            <person name="Wortman J.R."/>
            <person name="Jordar V.S."/>
            <person name="Maiti R."/>
            <person name="Kodira C.D."/>
            <person name="Neafsey D.E."/>
            <person name="Zeng Q."/>
            <person name="Hung C.-Y."/>
            <person name="McMahan C."/>
            <person name="Muszewska A."/>
            <person name="Grynberg M."/>
            <person name="Mandel M.A."/>
            <person name="Kellner E.M."/>
            <person name="Barker B.M."/>
            <person name="Galgiani J.N."/>
            <person name="Orbach M.J."/>
            <person name="Kirkland T.N."/>
            <person name="Cole G.T."/>
            <person name="Henn M.R."/>
            <person name="Birren B.W."/>
            <person name="Taylor J.W."/>
        </authorList>
    </citation>
    <scope>NUCLEOTIDE SEQUENCE [LARGE SCALE GENOMIC DNA]</scope>
    <source>
        <strain evidence="3">RS</strain>
    </source>
</reference>
<dbReference type="EMBL" id="GG704914">
    <property type="protein sequence ID" value="EAS33631.2"/>
    <property type="molecule type" value="Genomic_DNA"/>
</dbReference>
<feature type="region of interest" description="Disordered" evidence="1">
    <location>
        <begin position="369"/>
        <end position="400"/>
    </location>
</feature>
<proteinExistence type="predicted"/>
<feature type="compositionally biased region" description="Low complexity" evidence="1">
    <location>
        <begin position="1424"/>
        <end position="1435"/>
    </location>
</feature>
<feature type="compositionally biased region" description="Polar residues" evidence="1">
    <location>
        <begin position="438"/>
        <end position="459"/>
    </location>
</feature>
<protein>
    <recommendedName>
        <fullName evidence="4">Methyltransferase type 11 domain-containing protein</fullName>
    </recommendedName>
</protein>
<feature type="region of interest" description="Disordered" evidence="1">
    <location>
        <begin position="1"/>
        <end position="343"/>
    </location>
</feature>
<feature type="compositionally biased region" description="Polar residues" evidence="1">
    <location>
        <begin position="96"/>
        <end position="124"/>
    </location>
</feature>
<dbReference type="GeneID" id="4563256"/>
<feature type="compositionally biased region" description="Basic and acidic residues" evidence="1">
    <location>
        <begin position="130"/>
        <end position="140"/>
    </location>
</feature>
<dbReference type="CDD" id="cd02440">
    <property type="entry name" value="AdoMet_MTases"/>
    <property type="match status" value="1"/>
</dbReference>
<feature type="compositionally biased region" description="Polar residues" evidence="1">
    <location>
        <begin position="713"/>
        <end position="722"/>
    </location>
</feature>
<reference evidence="3" key="2">
    <citation type="journal article" date="2010" name="Genome Res.">
        <title>Population genomic sequencing of Coccidioides fungi reveals recent hybridization and transposon control.</title>
        <authorList>
            <person name="Neafsey D.E."/>
            <person name="Barker B.M."/>
            <person name="Sharpton T.J."/>
            <person name="Stajich J.E."/>
            <person name="Park D.J."/>
            <person name="Whiston E."/>
            <person name="Hung C.-Y."/>
            <person name="McMahan C."/>
            <person name="White J."/>
            <person name="Sykes S."/>
            <person name="Heiman D."/>
            <person name="Young S."/>
            <person name="Zeng Q."/>
            <person name="Abouelleil A."/>
            <person name="Aftuck L."/>
            <person name="Bessette D."/>
            <person name="Brown A."/>
            <person name="FitzGerald M."/>
            <person name="Lui A."/>
            <person name="Macdonald J.P."/>
            <person name="Priest M."/>
            <person name="Orbach M.J."/>
            <person name="Galgiani J.N."/>
            <person name="Kirkland T.N."/>
            <person name="Cole G.T."/>
            <person name="Birren B.W."/>
            <person name="Henn M.R."/>
            <person name="Taylor J.W."/>
            <person name="Rounsley S.D."/>
        </authorList>
    </citation>
    <scope>GENOME REANNOTATION</scope>
    <source>
        <strain evidence="3">RS</strain>
    </source>
</reference>
<feature type="compositionally biased region" description="Polar residues" evidence="1">
    <location>
        <begin position="60"/>
        <end position="72"/>
    </location>
</feature>
<feature type="compositionally biased region" description="Polar residues" evidence="1">
    <location>
        <begin position="293"/>
        <end position="306"/>
    </location>
</feature>
<feature type="region of interest" description="Disordered" evidence="1">
    <location>
        <begin position="688"/>
        <end position="730"/>
    </location>
</feature>
<feature type="region of interest" description="Disordered" evidence="1">
    <location>
        <begin position="889"/>
        <end position="908"/>
    </location>
</feature>
<feature type="compositionally biased region" description="Low complexity" evidence="1">
    <location>
        <begin position="213"/>
        <end position="247"/>
    </location>
</feature>
<dbReference type="OMA" id="QVGRIPQ"/>
<evidence type="ECO:0008006" key="4">
    <source>
        <dbReference type="Google" id="ProtNLM"/>
    </source>
</evidence>
<feature type="compositionally biased region" description="Polar residues" evidence="1">
    <location>
        <begin position="19"/>
        <end position="37"/>
    </location>
</feature>
<name>A0A0E1RYB3_COCIM</name>
<sequence length="1509" mass="163443">MSSRISSRVGAHPAAETKPSFSISRLSRIPTASNTGTAAPRTQIPKAVPLNSKCGRGVSASESAESGLNAQSVDPKMPTGPPHTLVLDVPPLPRTAYSSSNNKVTVQSQLASPALTSSVSQKPTLSRKPPSIERYAERSKSRLPSLKRFPGIEKGNTEGFSKSSTKTHIQQAQTQPPVTPVETRIDTNPPVIPEFSGLSTSIGPLHLPPPTPNFTSSPSTRCSDSPGPWSSRTSTPTSLSSYSPGLTHPSKIGSRLRQPSPSLFRVHPTPYHVSGASYPGATKDAPSFPKSPQRAQTEPAQITGSKLPTKHHLQPANKVKTEALRCPSPSPTPASKGPVPKPYSKVDVATYRQENMNAEARNKCLQKVSKVEDVRIPPSKPPARPTRTGTEGLGLQSSPVIHSNLSSSKLAGHKRQDSAEGGFRFKAVGNAVSRDMSTDSFQPKTSSRIPHLSPSPNTFDRTDSRSPTPRHSSRSVSRKRSVLVKEPKEKDVKAEATDSGGRRFGFFSKKSRASPEPSRLEQADRQARRGPAAGTGHEGYGRYAQRGRRTSIGSNASRAGSTSTNGSLGIASRTHADIDDFLLDRLEPVIITGGGMDCANLTRTRSEQSIGVLSVASTASSSTPRQSTKFYGQFPESLLSSTGRLVHSPEPMSAISTTSLSTAQGDYNSKSTTEKRLSFRKRSFFSKGNANEPLSIPPEVSRLAPPIDVPNAHRSSMSQPDVSSLAKEDEGKDIKVLKKLQKPGKWNFFQRSHQLRRKDHFTETDLASITKLPVSVSNIPASRTVPHYALLDSDSVESDALEDILNHIEESPQSEEEFHNISAKMDLKRQQSVLLPAPPVGLTEYTSDRRPSSPRVFFDKDVSTVMPETMPKSSGSTRLKSVGRIPAVIPRGNRQHKPPPQSFSRPFSRADMPSIAARSDVKPSTPHHNMSFSSMPAPVPQPAVCETLDTSKFSSLPGIGYSQGLPTTYPEFLVLSPRKNSEISETSTESLKSLKAITAIMPIPGSKLTEDEVWDEYDDFIDKVLISPPQNVKGIYSPRNSFRMATRASKALQAGLNATTMNSRLSCQSDCSSASTQTSVHLSRSMILSGLHSSSIAPSTPVSLGELYSGYAESDKSVIDSAILDVPPLGASKCVQASGGDKAQTNELGRRKNAALLDLAERERLGALAQANLRSGSLMTSRWLSFGRVLFSPAQNHVRTEDQSRILVIDGLGNDDWSFYCSLTYPKATVYNLSVLPCGPTSSNPAAWDPPTNHRSVHHANFENPFPFPKGFFTVAILRFPAACSEVGLKNAIFECKRVLRTGGYLEMSILDLDMVNMGSRTRKAVRNLKERMFSADSSVSLKLASDNIQRLLGKRGFQNLNRCTVVVPVAGTIMKSSDTSNSSRSTAPSSMDTPNDSLPPRSASTISESQSRIRPPSDDVNVSLGDLLSDPSPSAANDEDIAKMVAKVGRWWYTRCYETSVLPEGNLDGSIWADHRLLRECQRRGTGFKLLIAYAQKPSEVTRRTVSV</sequence>
<dbReference type="RefSeq" id="XP_001245214.2">
    <property type="nucleotide sequence ID" value="XM_001245213.2"/>
</dbReference>
<feature type="compositionally biased region" description="Basic and acidic residues" evidence="1">
    <location>
        <begin position="518"/>
        <end position="527"/>
    </location>
</feature>
<feature type="region of interest" description="Disordered" evidence="1">
    <location>
        <begin position="434"/>
        <end position="566"/>
    </location>
</feature>
<dbReference type="SUPFAM" id="SSF53335">
    <property type="entry name" value="S-adenosyl-L-methionine-dependent methyltransferases"/>
    <property type="match status" value="1"/>
</dbReference>
<accession>A0A0E1RYB3</accession>
<feature type="region of interest" description="Disordered" evidence="1">
    <location>
        <begin position="1377"/>
        <end position="1436"/>
    </location>
</feature>